<keyword evidence="3" id="KW-1185">Reference proteome</keyword>
<comment type="caution">
    <text evidence="2">The sequence shown here is derived from an EMBL/GenBank/DDBJ whole genome shotgun (WGS) entry which is preliminary data.</text>
</comment>
<organism evidence="2 3">
    <name type="scientific">Mycolicibacterium elephantis DSM 44368</name>
    <dbReference type="NCBI Taxonomy" id="1335622"/>
    <lineage>
        <taxon>Bacteria</taxon>
        <taxon>Bacillati</taxon>
        <taxon>Actinomycetota</taxon>
        <taxon>Actinomycetes</taxon>
        <taxon>Mycobacteriales</taxon>
        <taxon>Mycobacteriaceae</taxon>
        <taxon>Mycolicibacterium</taxon>
    </lineage>
</organism>
<dbReference type="Gene3D" id="3.30.559.10">
    <property type="entry name" value="Chloramphenicol acetyltransferase-like domain"/>
    <property type="match status" value="1"/>
</dbReference>
<dbReference type="Proteomes" id="UP000287177">
    <property type="component" value="Unassembled WGS sequence"/>
</dbReference>
<feature type="region of interest" description="Disordered" evidence="1">
    <location>
        <begin position="1"/>
        <end position="21"/>
    </location>
</feature>
<evidence type="ECO:0008006" key="4">
    <source>
        <dbReference type="Google" id="ProtNLM"/>
    </source>
</evidence>
<accession>A0A439DVR2</accession>
<dbReference type="AlphaFoldDB" id="A0A439DVR2"/>
<protein>
    <recommendedName>
        <fullName evidence="4">Diacylglycerol O-acyltransferase</fullName>
    </recommendedName>
</protein>
<evidence type="ECO:0000256" key="1">
    <source>
        <dbReference type="SAM" id="MobiDB-lite"/>
    </source>
</evidence>
<dbReference type="InterPro" id="IPR023213">
    <property type="entry name" value="CAT-like_dom_sf"/>
</dbReference>
<gene>
    <name evidence="2" type="ORF">MELE44368_17290</name>
</gene>
<dbReference type="SUPFAM" id="SSF52777">
    <property type="entry name" value="CoA-dependent acyltransferases"/>
    <property type="match status" value="1"/>
</dbReference>
<evidence type="ECO:0000313" key="3">
    <source>
        <dbReference type="Proteomes" id="UP000287177"/>
    </source>
</evidence>
<dbReference type="EMBL" id="ATDN01000011">
    <property type="protein sequence ID" value="RWA21157.1"/>
    <property type="molecule type" value="Genomic_DNA"/>
</dbReference>
<dbReference type="RefSeq" id="WP_128108235.1">
    <property type="nucleotide sequence ID" value="NZ_ATDN01000011.1"/>
</dbReference>
<reference evidence="2 3" key="1">
    <citation type="submission" date="2013-06" db="EMBL/GenBank/DDBJ databases">
        <title>The draft sequence of the Mycobacterium elephantis genome.</title>
        <authorList>
            <person name="Pettersson F.B."/>
            <person name="Das S."/>
            <person name="Dasgupta S."/>
            <person name="Bhattacharya A."/>
            <person name="Kirsebom L.A."/>
        </authorList>
    </citation>
    <scope>NUCLEOTIDE SEQUENCE [LARGE SCALE GENOMIC DNA]</scope>
    <source>
        <strain evidence="2 3">DSM 44368</strain>
    </source>
</reference>
<proteinExistence type="predicted"/>
<name>A0A439DVR2_9MYCO</name>
<evidence type="ECO:0000313" key="2">
    <source>
        <dbReference type="EMBL" id="RWA21157.1"/>
    </source>
</evidence>
<sequence>MRFGGAQPKSRSGLPSSGDSTVDNTLAYMDQASYLWVRVSGHVHGIQCTWVYPRDVDLDGLRRMRDNLAYGLLGRRIEPSPFPFGRHRWVACHESPEIDIAGPARARSAVAEWVDERAQVPVDPEFGPGWHLGVLPIENHGAAVSLVASHTVVDGLGLCLAVADAVKGVRHDFGYPPPGSRTRRQAWIEDARLAARGLPQVARALGATVEVGVRDLPELVRQRPARPRRSREPDRPAVVPTATVHIDLAEWDACAERLHGTSNALIAGFAAQLGRRFGRVRAADNFVTLSYPVNDRTENDLRANAIKGIDFAVDPAPVTSDLRDVRNTIKQALVEGAGKFKDFERVFPLIPMVPTALVKKVPLGAMNSADLQVGCSNLGELDPAVAYADGTEAETVSFRMVEQNLTTQSPELAGGELNLGTGRINGKLFLNIRAYQPGGDNSRQRLRELVAATLADFGLTGVVE</sequence>
<feature type="compositionally biased region" description="Polar residues" evidence="1">
    <location>
        <begin position="9"/>
        <end position="21"/>
    </location>
</feature>